<gene>
    <name evidence="1" type="ORF">SAMN00017405_0642</name>
</gene>
<evidence type="ECO:0000313" key="1">
    <source>
        <dbReference type="EMBL" id="SMB89697.1"/>
    </source>
</evidence>
<evidence type="ECO:0000313" key="2">
    <source>
        <dbReference type="Proteomes" id="UP000192731"/>
    </source>
</evidence>
<dbReference type="EMBL" id="FWWT01000016">
    <property type="protein sequence ID" value="SMB89697.1"/>
    <property type="molecule type" value="Genomic_DNA"/>
</dbReference>
<dbReference type="STRING" id="656914.SAMN00017405_0642"/>
<dbReference type="AlphaFoldDB" id="A0A1W1V891"/>
<dbReference type="RefSeq" id="WP_084053020.1">
    <property type="nucleotide sequence ID" value="NZ_FWWT01000016.1"/>
</dbReference>
<accession>A0A1W1V891</accession>
<dbReference type="Proteomes" id="UP000192731">
    <property type="component" value="Unassembled WGS sequence"/>
</dbReference>
<sequence>MNTEQIFNTALKIVGLSEAPPDSGVIVPGNNIKRIAFGVDIDVAELMLAKDLGFDCVITHHPQSSNKIDLYKVMDNQIDRMVKAGVPINKAEKALAKRKGQVDRSTHVTNFDRVKKAAELLGMPFIGIHSPADLMVEDYLQNYFDKNLKDPKSKISDVIDLLNKIPEYKNSYAGPVVRVGSNDSYAGKVFVTMAGGTSGGQDVYKAYFEAGIGTLVVMHVPDDVIEAVTAQNIGNVLVAGHMASDSLGINLVIKGLEKKGLEIVRMAGVIEPC</sequence>
<dbReference type="OrthoDB" id="9798371at2"/>
<dbReference type="GO" id="GO:0016787">
    <property type="term" value="F:hydrolase activity"/>
    <property type="evidence" value="ECO:0007669"/>
    <property type="project" value="UniProtKB-KW"/>
</dbReference>
<keyword evidence="2" id="KW-1185">Reference proteome</keyword>
<organism evidence="1 2">
    <name type="scientific">Desulfonispora thiosulfatigenes DSM 11270</name>
    <dbReference type="NCBI Taxonomy" id="656914"/>
    <lineage>
        <taxon>Bacteria</taxon>
        <taxon>Bacillati</taxon>
        <taxon>Bacillota</taxon>
        <taxon>Clostridia</taxon>
        <taxon>Eubacteriales</taxon>
        <taxon>Peptococcaceae</taxon>
        <taxon>Desulfonispora</taxon>
    </lineage>
</organism>
<reference evidence="1 2" key="1">
    <citation type="submission" date="2017-04" db="EMBL/GenBank/DDBJ databases">
        <authorList>
            <person name="Afonso C.L."/>
            <person name="Miller P.J."/>
            <person name="Scott M.A."/>
            <person name="Spackman E."/>
            <person name="Goraichik I."/>
            <person name="Dimitrov K.M."/>
            <person name="Suarez D.L."/>
            <person name="Swayne D.E."/>
        </authorList>
    </citation>
    <scope>NUCLEOTIDE SEQUENCE [LARGE SCALE GENOMIC DNA]</scope>
    <source>
        <strain evidence="1 2">DSM 11270</strain>
    </source>
</reference>
<dbReference type="InterPro" id="IPR036069">
    <property type="entry name" value="DUF34/NIF3_sf"/>
</dbReference>
<dbReference type="SUPFAM" id="SSF102705">
    <property type="entry name" value="NIF3 (NGG1p interacting factor 3)-like"/>
    <property type="match status" value="1"/>
</dbReference>
<name>A0A1W1V891_DESTI</name>
<keyword evidence="1" id="KW-0378">Hydrolase</keyword>
<proteinExistence type="predicted"/>
<protein>
    <submittedName>
        <fullName evidence="1">Putative GTP cyclohydrolase 1 type 2, NIF3 family</fullName>
    </submittedName>
</protein>
<dbReference type="Gene3D" id="3.40.1390.30">
    <property type="entry name" value="NIF3 (NGG1p interacting factor 3)-like"/>
    <property type="match status" value="2"/>
</dbReference>